<sequence>MSCCSSPSSPLCFSFAAAPFASPSSFALPSFLRSSFRSLRLRRSRCLHSSTSAKPPLFGSAEPLFHFGGADAKEGRRSGSVLQSRIAEKRRSGERSSCKAEEKQSK</sequence>
<dbReference type="RefSeq" id="YP_009364193.1">
    <property type="nucleotide sequence ID" value="NC_034655.1"/>
</dbReference>
<reference evidence="2" key="1">
    <citation type="journal article" date="2017" name="PeerJ">
        <title>lastomes of the green algae Hydrodictyon reticulatum and Pediastrum duplex (Sphaeropleales, Chlorophyceae).</title>
        <authorList>
            <person name="McManus H.A."/>
            <person name="Sanchez D."/>
            <person name="Karol K.G."/>
        </authorList>
    </citation>
    <scope>NUCLEOTIDE SEQUENCE</scope>
</reference>
<dbReference type="EMBL" id="KY114065">
    <property type="protein sequence ID" value="AQU64592.1"/>
    <property type="molecule type" value="Genomic_DNA"/>
</dbReference>
<keyword evidence="2" id="KW-0934">Plastid</keyword>
<accession>A0A1W5RN69</accession>
<geneLocation type="chloroplast" evidence="2"/>
<feature type="region of interest" description="Disordered" evidence="1">
    <location>
        <begin position="69"/>
        <end position="106"/>
    </location>
</feature>
<evidence type="ECO:0000256" key="1">
    <source>
        <dbReference type="SAM" id="MobiDB-lite"/>
    </source>
</evidence>
<name>A0A1W5RN69_HYDRE</name>
<organism evidence="2">
    <name type="scientific">Hydrodictyon reticulatum</name>
    <name type="common">Water net</name>
    <name type="synonym">Conferva reticulatum</name>
    <dbReference type="NCBI Taxonomy" id="3107"/>
    <lineage>
        <taxon>Eukaryota</taxon>
        <taxon>Viridiplantae</taxon>
        <taxon>Chlorophyta</taxon>
        <taxon>core chlorophytes</taxon>
        <taxon>Chlorophyceae</taxon>
        <taxon>CS clade</taxon>
        <taxon>Sphaeropleales</taxon>
        <taxon>Hydrodictyaceae</taxon>
        <taxon>Hydrodictyon</taxon>
    </lineage>
</organism>
<dbReference type="AlphaFoldDB" id="A0A1W5RN69"/>
<feature type="compositionally biased region" description="Basic and acidic residues" evidence="1">
    <location>
        <begin position="86"/>
        <end position="106"/>
    </location>
</feature>
<gene>
    <name evidence="2" type="primary">orf106</name>
</gene>
<proteinExistence type="predicted"/>
<keyword evidence="2" id="KW-0150">Chloroplast</keyword>
<evidence type="ECO:0000313" key="2">
    <source>
        <dbReference type="EMBL" id="AQU64592.1"/>
    </source>
</evidence>
<protein>
    <submittedName>
        <fullName evidence="2">Uncharacterized protein</fullName>
    </submittedName>
</protein>
<dbReference type="GeneID" id="32880325"/>